<dbReference type="InterPro" id="IPR000210">
    <property type="entry name" value="BTB/POZ_dom"/>
</dbReference>
<evidence type="ECO:0000259" key="2">
    <source>
        <dbReference type="PROSITE" id="PS50097"/>
    </source>
</evidence>
<dbReference type="OrthoDB" id="10405762at2759"/>
<organism evidence="3 4">
    <name type="scientific">Cyphellophora europaea (strain CBS 101466)</name>
    <name type="common">Phialophora europaea</name>
    <dbReference type="NCBI Taxonomy" id="1220924"/>
    <lineage>
        <taxon>Eukaryota</taxon>
        <taxon>Fungi</taxon>
        <taxon>Dikarya</taxon>
        <taxon>Ascomycota</taxon>
        <taxon>Pezizomycotina</taxon>
        <taxon>Eurotiomycetes</taxon>
        <taxon>Chaetothyriomycetidae</taxon>
        <taxon>Chaetothyriales</taxon>
        <taxon>Cyphellophoraceae</taxon>
        <taxon>Cyphellophora</taxon>
    </lineage>
</organism>
<dbReference type="HOGENOM" id="CLU_946712_0_0_1"/>
<evidence type="ECO:0000313" key="4">
    <source>
        <dbReference type="Proteomes" id="UP000030752"/>
    </source>
</evidence>
<dbReference type="GeneID" id="19969057"/>
<evidence type="ECO:0000256" key="1">
    <source>
        <dbReference type="SAM" id="MobiDB-lite"/>
    </source>
</evidence>
<dbReference type="RefSeq" id="XP_008714297.1">
    <property type="nucleotide sequence ID" value="XM_008716075.1"/>
</dbReference>
<feature type="region of interest" description="Disordered" evidence="1">
    <location>
        <begin position="244"/>
        <end position="263"/>
    </location>
</feature>
<dbReference type="PROSITE" id="PS50097">
    <property type="entry name" value="BTB"/>
    <property type="match status" value="1"/>
</dbReference>
<name>W2S1F9_CYPE1</name>
<dbReference type="Proteomes" id="UP000030752">
    <property type="component" value="Unassembled WGS sequence"/>
</dbReference>
<evidence type="ECO:0000313" key="3">
    <source>
        <dbReference type="EMBL" id="ETN42561.1"/>
    </source>
</evidence>
<dbReference type="InParanoid" id="W2S1F9"/>
<protein>
    <recommendedName>
        <fullName evidence="2">BTB domain-containing protein</fullName>
    </recommendedName>
</protein>
<keyword evidence="4" id="KW-1185">Reference proteome</keyword>
<dbReference type="VEuPathDB" id="FungiDB:HMPREF1541_01718"/>
<dbReference type="AlphaFoldDB" id="W2S1F9"/>
<reference evidence="3 4" key="1">
    <citation type="submission" date="2013-03" db="EMBL/GenBank/DDBJ databases">
        <title>The Genome Sequence of Phialophora europaea CBS 101466.</title>
        <authorList>
            <consortium name="The Broad Institute Genomics Platform"/>
            <person name="Cuomo C."/>
            <person name="de Hoog S."/>
            <person name="Gorbushina A."/>
            <person name="Walker B."/>
            <person name="Young S.K."/>
            <person name="Zeng Q."/>
            <person name="Gargeya S."/>
            <person name="Fitzgerald M."/>
            <person name="Haas B."/>
            <person name="Abouelleil A."/>
            <person name="Allen A.W."/>
            <person name="Alvarado L."/>
            <person name="Arachchi H.M."/>
            <person name="Berlin A.M."/>
            <person name="Chapman S.B."/>
            <person name="Gainer-Dewar J."/>
            <person name="Goldberg J."/>
            <person name="Griggs A."/>
            <person name="Gujja S."/>
            <person name="Hansen M."/>
            <person name="Howarth C."/>
            <person name="Imamovic A."/>
            <person name="Ireland A."/>
            <person name="Larimer J."/>
            <person name="McCowan C."/>
            <person name="Murphy C."/>
            <person name="Pearson M."/>
            <person name="Poon T.W."/>
            <person name="Priest M."/>
            <person name="Roberts A."/>
            <person name="Saif S."/>
            <person name="Shea T."/>
            <person name="Sisk P."/>
            <person name="Sykes S."/>
            <person name="Wortman J."/>
            <person name="Nusbaum C."/>
            <person name="Birren B."/>
        </authorList>
    </citation>
    <scope>NUCLEOTIDE SEQUENCE [LARGE SCALE GENOMIC DNA]</scope>
    <source>
        <strain evidence="3 4">CBS 101466</strain>
    </source>
</reference>
<accession>W2S1F9</accession>
<gene>
    <name evidence="3" type="ORF">HMPREF1541_01718</name>
</gene>
<sequence length="294" mass="33239">MPPRSREDFAKFTKNGTVKIIIGAQNPPTQAQIFHIYRDLLITTSPYFREKLTHQRNEQGMFIEDDEDDNDPANPALLPSTLREPDFALAPFKQFIEWIYNKPLTPMVGDHALTADTYLLAHTLRSEPFRNDILDAVRHHHARHPDEQLGLRSMVKLARTMPPDDPNHEGKVKLLEFLVAQLTYKILVRGWHDGGFAGNGLLKRLFASSPVVVMWHLDGLHEMLESQGFTGHVQGMYGRVKEEVDDGATGGEPAKARVKRPNLSLPPNPAEWTGCCFHEHKHRDSKCASAMAID</sequence>
<proteinExistence type="predicted"/>
<feature type="domain" description="BTB" evidence="2">
    <location>
        <begin position="16"/>
        <end position="101"/>
    </location>
</feature>
<dbReference type="EMBL" id="KB822718">
    <property type="protein sequence ID" value="ETN42561.1"/>
    <property type="molecule type" value="Genomic_DNA"/>
</dbReference>